<dbReference type="Pfam" id="PF12158">
    <property type="entry name" value="DUF3592"/>
    <property type="match status" value="1"/>
</dbReference>
<accession>A0ABZ3JBY7</accession>
<dbReference type="RefSeq" id="WP_373634731.1">
    <property type="nucleotide sequence ID" value="NZ_CP151764.2"/>
</dbReference>
<keyword evidence="1" id="KW-1133">Transmembrane helix</keyword>
<protein>
    <submittedName>
        <fullName evidence="3">DUF3592 domain-containing protein</fullName>
    </submittedName>
</protein>
<gene>
    <name evidence="3" type="ORF">AABB31_22855</name>
</gene>
<evidence type="ECO:0000259" key="2">
    <source>
        <dbReference type="Pfam" id="PF12158"/>
    </source>
</evidence>
<evidence type="ECO:0000313" key="3">
    <source>
        <dbReference type="EMBL" id="XFU26374.1"/>
    </source>
</evidence>
<name>A0ABZ3JBY7_9RHOB</name>
<keyword evidence="4" id="KW-1185">Reference proteome</keyword>
<keyword evidence="1" id="KW-0472">Membrane</keyword>
<dbReference type="Proteomes" id="UP001470809">
    <property type="component" value="Plasmid pSS1-5"/>
</dbReference>
<feature type="transmembrane region" description="Helical" evidence="1">
    <location>
        <begin position="12"/>
        <end position="30"/>
    </location>
</feature>
<proteinExistence type="predicted"/>
<organism evidence="3 4">
    <name type="scientific">Yoonia rhodophyticola</name>
    <dbReference type="NCBI Taxonomy" id="3137370"/>
    <lineage>
        <taxon>Bacteria</taxon>
        <taxon>Pseudomonadati</taxon>
        <taxon>Pseudomonadota</taxon>
        <taxon>Alphaproteobacteria</taxon>
        <taxon>Rhodobacterales</taxon>
        <taxon>Paracoccaceae</taxon>
        <taxon>Yoonia</taxon>
    </lineage>
</organism>
<keyword evidence="3" id="KW-0614">Plasmid</keyword>
<dbReference type="InterPro" id="IPR021994">
    <property type="entry name" value="DUF3592"/>
</dbReference>
<sequence>MLFANQLATAKRVLSGLLFAGSGWLFWSGMVDAVNSSKYNGWTSTTAQISLARQAPYPKSTALVRYVYEVDGVQFESSVVKVLSEPFVVDSFKTRQGVNKNLRLGQEIRVRYDQLNPSRTVMFEPNLTGILSIFSLSAFMSLAGIICLRMGK</sequence>
<evidence type="ECO:0000256" key="1">
    <source>
        <dbReference type="SAM" id="Phobius"/>
    </source>
</evidence>
<dbReference type="EMBL" id="CP151764">
    <property type="protein sequence ID" value="XFU26374.1"/>
    <property type="molecule type" value="Genomic_DNA"/>
</dbReference>
<reference evidence="3" key="1">
    <citation type="submission" date="2024-08" db="EMBL/GenBank/DDBJ databases">
        <title>Phylogenomic analyses of a clade within the roseobacter group suggest taxonomic reassignments of species of the genera Aestuariivita, Citreicella, Loktanella, Nautella, Pelagibaca, Ruegeria, Thalassobius, Thiobacimonas and Tropicibacter, and the proposal o.</title>
        <authorList>
            <person name="Jeon C.O."/>
        </authorList>
    </citation>
    <scope>NUCLEOTIDE SEQUENCE</scope>
    <source>
        <strain evidence="3">SS1-5</strain>
        <plasmid evidence="3">pSS1-5</plasmid>
    </source>
</reference>
<geneLocation type="plasmid" evidence="3 4">
    <name>pSS1-5</name>
</geneLocation>
<keyword evidence="1" id="KW-0812">Transmembrane</keyword>
<evidence type="ECO:0000313" key="4">
    <source>
        <dbReference type="Proteomes" id="UP001470809"/>
    </source>
</evidence>
<feature type="transmembrane region" description="Helical" evidence="1">
    <location>
        <begin position="127"/>
        <end position="148"/>
    </location>
</feature>
<feature type="domain" description="DUF3592" evidence="2">
    <location>
        <begin position="59"/>
        <end position="122"/>
    </location>
</feature>